<evidence type="ECO:0000256" key="5">
    <source>
        <dbReference type="ARBA" id="ARBA00022553"/>
    </source>
</evidence>
<dbReference type="Proteomes" id="UP000622653">
    <property type="component" value="Unassembled WGS sequence"/>
</dbReference>
<feature type="transmembrane region" description="Helical" evidence="14">
    <location>
        <begin position="83"/>
        <end position="103"/>
    </location>
</feature>
<dbReference type="GO" id="GO:0005524">
    <property type="term" value="F:ATP binding"/>
    <property type="evidence" value="ECO:0007669"/>
    <property type="project" value="UniProtKB-KW"/>
</dbReference>
<dbReference type="InterPro" id="IPR010559">
    <property type="entry name" value="Sig_transdc_His_kin_internal"/>
</dbReference>
<feature type="domain" description="GAF" evidence="18">
    <location>
        <begin position="241"/>
        <end position="360"/>
    </location>
</feature>
<comment type="catalytic activity">
    <reaction evidence="1">
        <text>ATP + protein L-histidine = ADP + protein N-phospho-L-histidine.</text>
        <dbReference type="EC" id="2.7.13.3"/>
    </reaction>
</comment>
<evidence type="ECO:0000256" key="7">
    <source>
        <dbReference type="ARBA" id="ARBA00022692"/>
    </source>
</evidence>
<dbReference type="PANTHER" id="PTHR34220">
    <property type="entry name" value="SENSOR HISTIDINE KINASE YPDA"/>
    <property type="match status" value="1"/>
</dbReference>
<evidence type="ECO:0000256" key="12">
    <source>
        <dbReference type="ARBA" id="ARBA00023012"/>
    </source>
</evidence>
<dbReference type="AlphaFoldDB" id="A0A8J7KEC7"/>
<evidence type="ECO:0000256" key="10">
    <source>
        <dbReference type="ARBA" id="ARBA00022840"/>
    </source>
</evidence>
<keyword evidence="8" id="KW-0547">Nucleotide-binding</keyword>
<dbReference type="Pfam" id="PF13492">
    <property type="entry name" value="GAF_3"/>
    <property type="match status" value="1"/>
</dbReference>
<feature type="domain" description="Signal transduction histidine kinase internal region" evidence="16">
    <location>
        <begin position="374"/>
        <end position="453"/>
    </location>
</feature>
<name>A0A8J7KEC7_9BACL</name>
<feature type="transmembrane region" description="Helical" evidence="14">
    <location>
        <begin position="176"/>
        <end position="206"/>
    </location>
</feature>
<evidence type="ECO:0000256" key="2">
    <source>
        <dbReference type="ARBA" id="ARBA00004651"/>
    </source>
</evidence>
<dbReference type="Pfam" id="PF07694">
    <property type="entry name" value="5TM-5TMR_LYT"/>
    <property type="match status" value="1"/>
</dbReference>
<dbReference type="RefSeq" id="WP_194562524.1">
    <property type="nucleotide sequence ID" value="NZ_JADKPV010000002.1"/>
</dbReference>
<dbReference type="InterPro" id="IPR003594">
    <property type="entry name" value="HATPase_dom"/>
</dbReference>
<dbReference type="InterPro" id="IPR036890">
    <property type="entry name" value="HATPase_C_sf"/>
</dbReference>
<dbReference type="GO" id="GO:0071555">
    <property type="term" value="P:cell wall organization"/>
    <property type="evidence" value="ECO:0007669"/>
    <property type="project" value="InterPro"/>
</dbReference>
<dbReference type="Gene3D" id="3.30.565.10">
    <property type="entry name" value="Histidine kinase-like ATPase, C-terminal domain"/>
    <property type="match status" value="1"/>
</dbReference>
<keyword evidence="4" id="KW-1003">Cell membrane</keyword>
<dbReference type="EMBL" id="JADKPV010000002">
    <property type="protein sequence ID" value="MBF4501041.1"/>
    <property type="molecule type" value="Genomic_DNA"/>
</dbReference>
<dbReference type="GO" id="GO:0000155">
    <property type="term" value="F:phosphorelay sensor kinase activity"/>
    <property type="evidence" value="ECO:0007669"/>
    <property type="project" value="InterPro"/>
</dbReference>
<evidence type="ECO:0000256" key="3">
    <source>
        <dbReference type="ARBA" id="ARBA00012438"/>
    </source>
</evidence>
<comment type="caution">
    <text evidence="19">The sequence shown here is derived from an EMBL/GenBank/DDBJ whole genome shotgun (WGS) entry which is preliminary data.</text>
</comment>
<feature type="transmembrane region" description="Helical" evidence="14">
    <location>
        <begin position="6"/>
        <end position="23"/>
    </location>
</feature>
<keyword evidence="12" id="KW-0902">Two-component regulatory system</keyword>
<keyword evidence="20" id="KW-1185">Reference proteome</keyword>
<dbReference type="InterPro" id="IPR050640">
    <property type="entry name" value="Bact_2-comp_sensor_kinase"/>
</dbReference>
<evidence type="ECO:0000259" key="16">
    <source>
        <dbReference type="Pfam" id="PF06580"/>
    </source>
</evidence>
<evidence type="ECO:0000313" key="20">
    <source>
        <dbReference type="Proteomes" id="UP000622653"/>
    </source>
</evidence>
<dbReference type="SUPFAM" id="SSF55781">
    <property type="entry name" value="GAF domain-like"/>
    <property type="match status" value="1"/>
</dbReference>
<dbReference type="GO" id="GO:0005886">
    <property type="term" value="C:plasma membrane"/>
    <property type="evidence" value="ECO:0007669"/>
    <property type="project" value="UniProtKB-SubCell"/>
</dbReference>
<feature type="domain" description="Histidine kinase/HSP90-like ATPase" evidence="15">
    <location>
        <begin position="473"/>
        <end position="573"/>
    </location>
</feature>
<dbReference type="InterPro" id="IPR029016">
    <property type="entry name" value="GAF-like_dom_sf"/>
</dbReference>
<keyword evidence="7 14" id="KW-0812">Transmembrane</keyword>
<evidence type="ECO:0000256" key="13">
    <source>
        <dbReference type="ARBA" id="ARBA00023136"/>
    </source>
</evidence>
<reference evidence="19" key="1">
    <citation type="submission" date="2020-11" db="EMBL/GenBank/DDBJ databases">
        <title>Multidrug resistant novel bacterium Savagea serpentis sp. nov., isolated from the scats of a vine snake (Ahaetulla nasuta).</title>
        <authorList>
            <person name="Venkata Ramana V."/>
            <person name="Vikas Patil S."/>
            <person name="Yogita Lugani V."/>
        </authorList>
    </citation>
    <scope>NUCLEOTIDE SEQUENCE</scope>
    <source>
        <strain evidence="19">SN6</strain>
    </source>
</reference>
<evidence type="ECO:0000259" key="15">
    <source>
        <dbReference type="Pfam" id="PF02518"/>
    </source>
</evidence>
<sequence length="574" mass="63175">MVDLLIIMLERVSIIVAMAFVLTRFRFFKMMTQHHKLSRKQNVSAIILFGLFGIIGTYFGVSFNTSTTHFESVSNNLAQEEAIANSRVIGIVVAGLLGGSRLGIGAGLIAGVHRLMLGGFTAVACSVSTVISGGVASRLHRKNKRISTPIAFLVGALAEAFQMSLILLISKPFDQAWALVSVIGLPMIIANGIGTALFMLIIYSVFDEEEKASAVQAEKTLRIANQTIGYMRQGMTPHTAEQVCHILYKELNPVAVAITDESRILAHVGIASDHHQPLSEIQTHLTREVLQQGELVVADGPRIHCQRPDCPLQAAVITPLKLRGEAVGTLKLYYPSKKEINEVTIQMIRGLASLLNDQLELADAERLHQLAKEAEIQALQAQISPHFLFNSMNVIISLIRTRPDEARSLLTSLSYFLRQNVERTKAPFITIREELAHVQAYVAIEEARFVDQLTVIQQIDEAALETKIPPLSIQPLVENAIRYGMQGCEGHCYVTIGIDRINDKVKVAVSDNGLGMTEEKLQKVGQQKDKETESTGVGLYNVNRRLMMTYGPTAALQFQSELDIGTKVQFVIDA</sequence>
<feature type="transmembrane region" description="Helical" evidence="14">
    <location>
        <begin position="43"/>
        <end position="63"/>
    </location>
</feature>
<evidence type="ECO:0000256" key="11">
    <source>
        <dbReference type="ARBA" id="ARBA00022989"/>
    </source>
</evidence>
<comment type="subcellular location">
    <subcellularLocation>
        <location evidence="2">Cell membrane</location>
        <topology evidence="2">Multi-pass membrane protein</topology>
    </subcellularLocation>
</comment>
<gene>
    <name evidence="19" type="ORF">IRY55_06655</name>
</gene>
<keyword evidence="6" id="KW-0808">Transferase</keyword>
<dbReference type="PANTHER" id="PTHR34220:SF7">
    <property type="entry name" value="SENSOR HISTIDINE KINASE YPDA"/>
    <property type="match status" value="1"/>
</dbReference>
<evidence type="ECO:0000256" key="9">
    <source>
        <dbReference type="ARBA" id="ARBA00022777"/>
    </source>
</evidence>
<dbReference type="Pfam" id="PF02518">
    <property type="entry name" value="HATPase_c"/>
    <property type="match status" value="1"/>
</dbReference>
<dbReference type="Pfam" id="PF06580">
    <property type="entry name" value="His_kinase"/>
    <property type="match status" value="1"/>
</dbReference>
<keyword evidence="9 19" id="KW-0418">Kinase</keyword>
<evidence type="ECO:0000256" key="6">
    <source>
        <dbReference type="ARBA" id="ARBA00022679"/>
    </source>
</evidence>
<keyword evidence="13 14" id="KW-0472">Membrane</keyword>
<keyword evidence="11 14" id="KW-1133">Transmembrane helix</keyword>
<evidence type="ECO:0000256" key="1">
    <source>
        <dbReference type="ARBA" id="ARBA00000085"/>
    </source>
</evidence>
<dbReference type="InterPro" id="IPR011620">
    <property type="entry name" value="Sig_transdc_His_kinase_LytS_TM"/>
</dbReference>
<accession>A0A8J7KEC7</accession>
<evidence type="ECO:0000256" key="4">
    <source>
        <dbReference type="ARBA" id="ARBA00022475"/>
    </source>
</evidence>
<feature type="transmembrane region" description="Helical" evidence="14">
    <location>
        <begin position="115"/>
        <end position="136"/>
    </location>
</feature>
<feature type="domain" description="Signal transduction histidine kinase 5TM receptor LytS transmembrane region" evidence="17">
    <location>
        <begin position="26"/>
        <end position="203"/>
    </location>
</feature>
<keyword evidence="10" id="KW-0067">ATP-binding</keyword>
<evidence type="ECO:0000256" key="14">
    <source>
        <dbReference type="SAM" id="Phobius"/>
    </source>
</evidence>
<evidence type="ECO:0000259" key="18">
    <source>
        <dbReference type="Pfam" id="PF13492"/>
    </source>
</evidence>
<dbReference type="InterPro" id="IPR003018">
    <property type="entry name" value="GAF"/>
</dbReference>
<evidence type="ECO:0000313" key="19">
    <source>
        <dbReference type="EMBL" id="MBF4501041.1"/>
    </source>
</evidence>
<dbReference type="Gene3D" id="3.30.450.40">
    <property type="match status" value="1"/>
</dbReference>
<proteinExistence type="predicted"/>
<dbReference type="SUPFAM" id="SSF55874">
    <property type="entry name" value="ATPase domain of HSP90 chaperone/DNA topoisomerase II/histidine kinase"/>
    <property type="match status" value="1"/>
</dbReference>
<organism evidence="19 20">
    <name type="scientific">Savagea serpentis</name>
    <dbReference type="NCBI Taxonomy" id="2785297"/>
    <lineage>
        <taxon>Bacteria</taxon>
        <taxon>Bacillati</taxon>
        <taxon>Bacillota</taxon>
        <taxon>Bacilli</taxon>
        <taxon>Bacillales</taxon>
        <taxon>Caryophanaceae</taxon>
        <taxon>Savagea</taxon>
    </lineage>
</organism>
<keyword evidence="5" id="KW-0597">Phosphoprotein</keyword>
<feature type="transmembrane region" description="Helical" evidence="14">
    <location>
        <begin position="148"/>
        <end position="169"/>
    </location>
</feature>
<evidence type="ECO:0000256" key="8">
    <source>
        <dbReference type="ARBA" id="ARBA00022741"/>
    </source>
</evidence>
<protein>
    <recommendedName>
        <fullName evidence="3">histidine kinase</fullName>
        <ecNumber evidence="3">2.7.13.3</ecNumber>
    </recommendedName>
</protein>
<evidence type="ECO:0000259" key="17">
    <source>
        <dbReference type="Pfam" id="PF07694"/>
    </source>
</evidence>
<dbReference type="EC" id="2.7.13.3" evidence="3"/>